<evidence type="ECO:0000313" key="1">
    <source>
        <dbReference type="EMBL" id="OLZ39268.1"/>
    </source>
</evidence>
<dbReference type="AlphaFoldDB" id="A0A1S8AR43"/>
<evidence type="ECO:0000313" key="2">
    <source>
        <dbReference type="Proteomes" id="UP000189370"/>
    </source>
</evidence>
<organism evidence="1 2">
    <name type="scientific">Natrinema saccharevitans</name>
    <dbReference type="NCBI Taxonomy" id="301967"/>
    <lineage>
        <taxon>Archaea</taxon>
        <taxon>Methanobacteriati</taxon>
        <taxon>Methanobacteriota</taxon>
        <taxon>Stenosarchaea group</taxon>
        <taxon>Halobacteria</taxon>
        <taxon>Halobacteriales</taxon>
        <taxon>Natrialbaceae</taxon>
        <taxon>Natrinema</taxon>
    </lineage>
</organism>
<gene>
    <name evidence="1" type="ORF">A6E15_17875</name>
</gene>
<sequence>MMFNRVFNQFLHRKSKFRMTHHFSIVNRDVNNSIRRDTCLFNTVLNHLWKTGNHCLIFTEYTINKPDFMSLIHDVFRRTNNIGQFCRSLI</sequence>
<keyword evidence="2" id="KW-1185">Reference proteome</keyword>
<name>A0A1S8AR43_9EURY</name>
<comment type="caution">
    <text evidence="1">The sequence shown here is derived from an EMBL/GenBank/DDBJ whole genome shotgun (WGS) entry which is preliminary data.</text>
</comment>
<reference evidence="2" key="1">
    <citation type="submission" date="2016-04" db="EMBL/GenBank/DDBJ databases">
        <authorList>
            <person name="Chen S.-C."/>
            <person name="Lai M.-C."/>
        </authorList>
    </citation>
    <scope>NUCLEOTIDE SEQUENCE [LARGE SCALE GENOMIC DNA]</scope>
    <source>
        <strain evidence="2">AB14</strain>
    </source>
</reference>
<dbReference type="Proteomes" id="UP000189370">
    <property type="component" value="Unassembled WGS sequence"/>
</dbReference>
<dbReference type="EMBL" id="LWLN01000002">
    <property type="protein sequence ID" value="OLZ39268.1"/>
    <property type="molecule type" value="Genomic_DNA"/>
</dbReference>
<proteinExistence type="predicted"/>
<accession>A0A1S8AR43</accession>
<protein>
    <submittedName>
        <fullName evidence="1">Uncharacterized protein</fullName>
    </submittedName>
</protein>